<organism evidence="3 4">
    <name type="scientific">Monoraphidium neglectum</name>
    <dbReference type="NCBI Taxonomy" id="145388"/>
    <lineage>
        <taxon>Eukaryota</taxon>
        <taxon>Viridiplantae</taxon>
        <taxon>Chlorophyta</taxon>
        <taxon>core chlorophytes</taxon>
        <taxon>Chlorophyceae</taxon>
        <taxon>CS clade</taxon>
        <taxon>Sphaeropleales</taxon>
        <taxon>Selenastraceae</taxon>
        <taxon>Monoraphidium</taxon>
    </lineage>
</organism>
<dbReference type="PANTHER" id="PTHR15887">
    <property type="entry name" value="TRANSMEMBRANE PROTEIN 69"/>
    <property type="match status" value="1"/>
</dbReference>
<evidence type="ECO:0000313" key="3">
    <source>
        <dbReference type="EMBL" id="KIY97176.1"/>
    </source>
</evidence>
<dbReference type="AlphaFoldDB" id="A0A0D2M7V2"/>
<dbReference type="PANTHER" id="PTHR15887:SF1">
    <property type="entry name" value="TRANSMEMBRANE PROTEIN 69"/>
    <property type="match status" value="1"/>
</dbReference>
<name>A0A0D2M7V2_9CHLO</name>
<accession>A0A0D2M7V2</accession>
<dbReference type="STRING" id="145388.A0A0D2M7V2"/>
<feature type="transmembrane region" description="Helical" evidence="2">
    <location>
        <begin position="149"/>
        <end position="172"/>
    </location>
</feature>
<proteinExistence type="predicted"/>
<keyword evidence="2" id="KW-0472">Membrane</keyword>
<evidence type="ECO:0000256" key="1">
    <source>
        <dbReference type="SAM" id="MobiDB-lite"/>
    </source>
</evidence>
<gene>
    <name evidence="3" type="ORF">MNEG_10785</name>
</gene>
<keyword evidence="2" id="KW-1133">Transmembrane helix</keyword>
<keyword evidence="2" id="KW-0812">Transmembrane</keyword>
<feature type="transmembrane region" description="Helical" evidence="2">
    <location>
        <begin position="64"/>
        <end position="88"/>
    </location>
</feature>
<protein>
    <submittedName>
        <fullName evidence="3">Uncharacterized protein</fullName>
    </submittedName>
</protein>
<keyword evidence="4" id="KW-1185">Reference proteome</keyword>
<reference evidence="3 4" key="1">
    <citation type="journal article" date="2013" name="BMC Genomics">
        <title>Reconstruction of the lipid metabolism for the microalga Monoraphidium neglectum from its genome sequence reveals characteristics suitable for biofuel production.</title>
        <authorList>
            <person name="Bogen C."/>
            <person name="Al-Dilaimi A."/>
            <person name="Albersmeier A."/>
            <person name="Wichmann J."/>
            <person name="Grundmann M."/>
            <person name="Rupp O."/>
            <person name="Lauersen K.J."/>
            <person name="Blifernez-Klassen O."/>
            <person name="Kalinowski J."/>
            <person name="Goesmann A."/>
            <person name="Mussgnug J.H."/>
            <person name="Kruse O."/>
        </authorList>
    </citation>
    <scope>NUCLEOTIDE SEQUENCE [LARGE SCALE GENOMIC DNA]</scope>
    <source>
        <strain evidence="3 4">SAG 48.87</strain>
    </source>
</reference>
<evidence type="ECO:0000313" key="4">
    <source>
        <dbReference type="Proteomes" id="UP000054498"/>
    </source>
</evidence>
<dbReference type="KEGG" id="mng:MNEG_10785"/>
<dbReference type="EMBL" id="KK102678">
    <property type="protein sequence ID" value="KIY97176.1"/>
    <property type="molecule type" value="Genomic_DNA"/>
</dbReference>
<dbReference type="OrthoDB" id="194289at2759"/>
<evidence type="ECO:0000256" key="2">
    <source>
        <dbReference type="SAM" id="Phobius"/>
    </source>
</evidence>
<dbReference type="GeneID" id="25727982"/>
<dbReference type="RefSeq" id="XP_013896196.1">
    <property type="nucleotide sequence ID" value="XM_014040742.1"/>
</dbReference>
<feature type="region of interest" description="Disordered" evidence="1">
    <location>
        <begin position="190"/>
        <end position="209"/>
    </location>
</feature>
<feature type="transmembrane region" description="Helical" evidence="2">
    <location>
        <begin position="23"/>
        <end position="44"/>
    </location>
</feature>
<feature type="transmembrane region" description="Helical" evidence="2">
    <location>
        <begin position="100"/>
        <end position="116"/>
    </location>
</feature>
<dbReference type="InterPro" id="IPR021836">
    <property type="entry name" value="DUF3429"/>
</dbReference>
<sequence>MSPAAVLRSPFERWWASFQTIPLVPRMLALAGAIPFIALAPPVSKHLTWVLPYDIIENSAMFQVGYGISIVTFLGAVHWGLAMGSAAMASPLLARVSRESYLWSVVPSLASFWLVGVEPGPASLLLCLLLPACYVVDKARANYLPVWYLTLRGPVTLLATFGLLLTATYYIYLEADRVAAAAAEAEQREQQQQLQQQQQQQQQPQAKAA</sequence>
<dbReference type="Pfam" id="PF11911">
    <property type="entry name" value="DUF3429"/>
    <property type="match status" value="1"/>
</dbReference>
<dbReference type="Proteomes" id="UP000054498">
    <property type="component" value="Unassembled WGS sequence"/>
</dbReference>